<dbReference type="InterPro" id="IPR045865">
    <property type="entry name" value="ACT-like_dom_sf"/>
</dbReference>
<proteinExistence type="inferred from homology"/>
<organism evidence="27 28">
    <name type="scientific">Elysia marginata</name>
    <dbReference type="NCBI Taxonomy" id="1093978"/>
    <lineage>
        <taxon>Eukaryota</taxon>
        <taxon>Metazoa</taxon>
        <taxon>Spiralia</taxon>
        <taxon>Lophotrochozoa</taxon>
        <taxon>Mollusca</taxon>
        <taxon>Gastropoda</taxon>
        <taxon>Heterobranchia</taxon>
        <taxon>Euthyneura</taxon>
        <taxon>Panpulmonata</taxon>
        <taxon>Sacoglossa</taxon>
        <taxon>Placobranchoidea</taxon>
        <taxon>Plakobranchidae</taxon>
        <taxon>Elysia</taxon>
    </lineage>
</organism>
<evidence type="ECO:0000256" key="11">
    <source>
        <dbReference type="ARBA" id="ARBA00022697"/>
    </source>
</evidence>
<evidence type="ECO:0000256" key="21">
    <source>
        <dbReference type="ARBA" id="ARBA00023167"/>
    </source>
</evidence>
<keyword evidence="11" id="KW-0791">Threonine biosynthesis</keyword>
<keyword evidence="12" id="KW-0479">Metal-binding</keyword>
<keyword evidence="19" id="KW-0915">Sodium</keyword>
<dbReference type="Proteomes" id="UP000762676">
    <property type="component" value="Unassembled WGS sequence"/>
</dbReference>
<dbReference type="InterPro" id="IPR011147">
    <property type="entry name" value="Bifunc_Aspkin/hSer_DH"/>
</dbReference>
<comment type="catalytic activity">
    <reaction evidence="25">
        <text>L-homoserine + NADP(+) = L-aspartate 4-semialdehyde + NADPH + H(+)</text>
        <dbReference type="Rhea" id="RHEA:15761"/>
        <dbReference type="ChEBI" id="CHEBI:15378"/>
        <dbReference type="ChEBI" id="CHEBI:57476"/>
        <dbReference type="ChEBI" id="CHEBI:57783"/>
        <dbReference type="ChEBI" id="CHEBI:58349"/>
        <dbReference type="ChEBI" id="CHEBI:537519"/>
        <dbReference type="EC" id="1.1.1.3"/>
    </reaction>
    <physiologicalReaction direction="right-to-left" evidence="25">
        <dbReference type="Rhea" id="RHEA:15763"/>
    </physiologicalReaction>
</comment>
<comment type="similarity">
    <text evidence="6">In the C-terminal section; belongs to the homoserine dehydrogenase family.</text>
</comment>
<reference evidence="27 28" key="1">
    <citation type="journal article" date="2021" name="Elife">
        <title>Chloroplast acquisition without the gene transfer in kleptoplastic sea slugs, Plakobranchus ocellatus.</title>
        <authorList>
            <person name="Maeda T."/>
            <person name="Takahashi S."/>
            <person name="Yoshida T."/>
            <person name="Shimamura S."/>
            <person name="Takaki Y."/>
            <person name="Nagai Y."/>
            <person name="Toyoda A."/>
            <person name="Suzuki Y."/>
            <person name="Arimoto A."/>
            <person name="Ishii H."/>
            <person name="Satoh N."/>
            <person name="Nishiyama T."/>
            <person name="Hasebe M."/>
            <person name="Maruyama T."/>
            <person name="Minagawa J."/>
            <person name="Obokata J."/>
            <person name="Shigenobu S."/>
        </authorList>
    </citation>
    <scope>NUCLEOTIDE SEQUENCE [LARGE SCALE GENOMIC DNA]</scope>
</reference>
<dbReference type="GO" id="GO:0050661">
    <property type="term" value="F:NADP binding"/>
    <property type="evidence" value="ECO:0007669"/>
    <property type="project" value="InterPro"/>
</dbReference>
<evidence type="ECO:0000256" key="14">
    <source>
        <dbReference type="ARBA" id="ARBA00022777"/>
    </source>
</evidence>
<dbReference type="GO" id="GO:0009086">
    <property type="term" value="P:methionine biosynthetic process"/>
    <property type="evidence" value="ECO:0007669"/>
    <property type="project" value="UniProtKB-KW"/>
</dbReference>
<dbReference type="InterPro" id="IPR036393">
    <property type="entry name" value="AceGlu_kinase-like_sf"/>
</dbReference>
<evidence type="ECO:0000259" key="26">
    <source>
        <dbReference type="PROSITE" id="PS51671"/>
    </source>
</evidence>
<dbReference type="CDD" id="cd04921">
    <property type="entry name" value="ACT_AKi-HSDH-ThrA-like_1"/>
    <property type="match status" value="1"/>
</dbReference>
<evidence type="ECO:0000256" key="17">
    <source>
        <dbReference type="ARBA" id="ARBA00023002"/>
    </source>
</evidence>
<dbReference type="Pfam" id="PF00742">
    <property type="entry name" value="Homoserine_dh"/>
    <property type="match status" value="1"/>
</dbReference>
<keyword evidence="18" id="KW-0520">NAD</keyword>
<dbReference type="AlphaFoldDB" id="A0AAV4GVS0"/>
<evidence type="ECO:0000313" key="28">
    <source>
        <dbReference type="Proteomes" id="UP000762676"/>
    </source>
</evidence>
<dbReference type="CDD" id="cd04922">
    <property type="entry name" value="ACT_AKi-HSDH-ThrA_2"/>
    <property type="match status" value="1"/>
</dbReference>
<dbReference type="FunFam" id="3.30.360.10:FF:000006">
    <property type="entry name" value="Bifunctional aspartokinase/homoserine dehydrogenase"/>
    <property type="match status" value="1"/>
</dbReference>
<dbReference type="InterPro" id="IPR001341">
    <property type="entry name" value="Asp_kinase"/>
</dbReference>
<dbReference type="SUPFAM" id="SSF53633">
    <property type="entry name" value="Carbamate kinase-like"/>
    <property type="match status" value="1"/>
</dbReference>
<evidence type="ECO:0000256" key="3">
    <source>
        <dbReference type="ARBA" id="ARBA00005056"/>
    </source>
</evidence>
<keyword evidence="22" id="KW-0511">Multifunctional enzyme</keyword>
<keyword evidence="28" id="KW-1185">Reference proteome</keyword>
<dbReference type="InterPro" id="IPR001342">
    <property type="entry name" value="HDH_cat"/>
</dbReference>
<dbReference type="Pfam" id="PF00696">
    <property type="entry name" value="AA_kinase"/>
    <property type="match status" value="1"/>
</dbReference>
<dbReference type="InterPro" id="IPR054352">
    <property type="entry name" value="ACT_Aspartokinase"/>
</dbReference>
<evidence type="ECO:0000256" key="22">
    <source>
        <dbReference type="ARBA" id="ARBA00023268"/>
    </source>
</evidence>
<evidence type="ECO:0000256" key="19">
    <source>
        <dbReference type="ARBA" id="ARBA00023053"/>
    </source>
</evidence>
<dbReference type="NCBIfam" id="TIGR00657">
    <property type="entry name" value="asp_kinases"/>
    <property type="match status" value="1"/>
</dbReference>
<comment type="pathway">
    <text evidence="5">Amino-acid biosynthesis; L-threonine biosynthesis; L-threonine from L-aspartate: step 1/5.</text>
</comment>
<dbReference type="Gene3D" id="3.40.1160.10">
    <property type="entry name" value="Acetylglutamate kinase-like"/>
    <property type="match status" value="1"/>
</dbReference>
<keyword evidence="15" id="KW-0067">ATP-binding</keyword>
<dbReference type="PROSITE" id="PS01042">
    <property type="entry name" value="HOMOSER_DHGENASE"/>
    <property type="match status" value="1"/>
</dbReference>
<dbReference type="InterPro" id="IPR049638">
    <property type="entry name" value="AK-HD"/>
</dbReference>
<evidence type="ECO:0000256" key="12">
    <source>
        <dbReference type="ARBA" id="ARBA00022723"/>
    </source>
</evidence>
<comment type="similarity">
    <text evidence="7">In the N-terminal section; belongs to the aspartokinase family.</text>
</comment>
<dbReference type="Gene3D" id="3.40.50.720">
    <property type="entry name" value="NAD(P)-binding Rossmann-like Domain"/>
    <property type="match status" value="1"/>
</dbReference>
<dbReference type="SUPFAM" id="SSF55347">
    <property type="entry name" value="Glyceraldehyde-3-phosphate dehydrogenase-like, C-terminal domain"/>
    <property type="match status" value="1"/>
</dbReference>
<comment type="cofactor">
    <cofactor evidence="1">
        <name>a metal cation</name>
        <dbReference type="ChEBI" id="CHEBI:25213"/>
    </cofactor>
</comment>
<comment type="pathway">
    <text evidence="3">Amino-acid biosynthesis; L-threonine biosynthesis; L-threonine from L-aspartate: step 3/5.</text>
</comment>
<keyword evidence="14 27" id="KW-0418">Kinase</keyword>
<keyword evidence="13" id="KW-0547">Nucleotide-binding</keyword>
<dbReference type="GO" id="GO:0009085">
    <property type="term" value="P:lysine biosynthetic process"/>
    <property type="evidence" value="ECO:0007669"/>
    <property type="project" value="UniProtKB-KW"/>
</dbReference>
<evidence type="ECO:0000256" key="1">
    <source>
        <dbReference type="ARBA" id="ARBA00001920"/>
    </source>
</evidence>
<evidence type="ECO:0000256" key="9">
    <source>
        <dbReference type="ARBA" id="ARBA00022605"/>
    </source>
</evidence>
<keyword evidence="21" id="KW-0486">Methionine biosynthesis</keyword>
<dbReference type="Gene3D" id="3.30.360.10">
    <property type="entry name" value="Dihydrodipicolinate Reductase, domain 2"/>
    <property type="match status" value="1"/>
</dbReference>
<comment type="pathway">
    <text evidence="4">Amino-acid biosynthesis; L-methionine biosynthesis via de novo pathway; L-homoserine from L-aspartate: step 3/3.</text>
</comment>
<dbReference type="Pfam" id="PF22468">
    <property type="entry name" value="ACT_9"/>
    <property type="match status" value="2"/>
</dbReference>
<evidence type="ECO:0000256" key="16">
    <source>
        <dbReference type="ARBA" id="ARBA00022857"/>
    </source>
</evidence>
<evidence type="ECO:0000256" key="8">
    <source>
        <dbReference type="ARBA" id="ARBA00011881"/>
    </source>
</evidence>
<protein>
    <submittedName>
        <fullName evidence="27">Bifunctional aspartate kinase/homoserine dehydrogenase I</fullName>
    </submittedName>
</protein>
<evidence type="ECO:0000256" key="5">
    <source>
        <dbReference type="ARBA" id="ARBA00005139"/>
    </source>
</evidence>
<evidence type="ECO:0000256" key="18">
    <source>
        <dbReference type="ARBA" id="ARBA00023027"/>
    </source>
</evidence>
<evidence type="ECO:0000256" key="23">
    <source>
        <dbReference type="ARBA" id="ARBA00044938"/>
    </source>
</evidence>
<dbReference type="PANTHER" id="PTHR43070:SF3">
    <property type="entry name" value="HOMOSERINE DEHYDROGENASE"/>
    <property type="match status" value="1"/>
</dbReference>
<comment type="pathway">
    <text evidence="2">Amino-acid biosynthesis; L-methionine biosynthesis via de novo pathway; L-homoserine from L-aspartate: step 1/3.</text>
</comment>
<evidence type="ECO:0000256" key="20">
    <source>
        <dbReference type="ARBA" id="ARBA00023154"/>
    </source>
</evidence>
<name>A0AAV4GVS0_9GAST</name>
<dbReference type="EMBL" id="BMAT01005250">
    <property type="protein sequence ID" value="GFR89797.1"/>
    <property type="molecule type" value="Genomic_DNA"/>
</dbReference>
<evidence type="ECO:0000256" key="6">
    <source>
        <dbReference type="ARBA" id="ARBA00007952"/>
    </source>
</evidence>
<dbReference type="GO" id="GO:0009088">
    <property type="term" value="P:threonine biosynthetic process"/>
    <property type="evidence" value="ECO:0007669"/>
    <property type="project" value="UniProtKB-KW"/>
</dbReference>
<dbReference type="GO" id="GO:0046872">
    <property type="term" value="F:metal ion binding"/>
    <property type="evidence" value="ECO:0007669"/>
    <property type="project" value="UniProtKB-KW"/>
</dbReference>
<sequence>MVRVLKFGGTSVSNSENIERVRSIVKTIEQQSKSLVVVVSALSGVTNALASAVKSTLEGEEDYKNPVREIEHRHFELIRNLFPIHNQSAIIGSVKQEINKIEVLLEGISLLSEATPKTMDKVLGYGEIMSSYIISEYFKNKGMDAILENSKAYIITNSDFGNARVDFDQTNRKLKKLFDKKSHKITVMPGFIACNSLGETTTLGRGGSDYTAAISARVVGASELQIWTDVSGIFTANPKLVRQAKPISKISYEEAMELSYFGAKVIYPPTLQPVMDGNIPVLIKNTFEPNAEGTLITSKGADTLNFVTGITHIESISLLTLEGSGMVGIIGTSKRFFGVLSNKNINVKLITQASSEHSICIAIDKKDAQKAKEIIDIEFAEEIRSSIIMPSQIRANQTIVAVVGEGMRNHQGLSGQIFSTLGRNNVNVVAIAQGSSERNISAVISEVDIEKAVNSLHESFFEEDIKQLNLFITGVGNVGKRLLEQIERQSTYVKDYFRINLRVIALSNTKKMYFSKNAIDLSNWHKTLEEKGEPADCNLFFEKVNKYNKRNSVFIDNTASPDIASIYNMYLKESISVVTCNKIACSSDYENYKELKRLSVSRHASLLFETNVGAALPIIDTLKNLMASGDKITEIHAVLSGSLNFVFNNFNEKNPFFEVVRQAQKEGFTEPDPRIDLSGIDVARKMLILMRESGYKMNIEDIQNIPFLPKKSLETDSIETFFKTLEAESKYFEKMYADARATNCRLKYVASFKDGKAKVGIQKVSQEHPFYNLEGKDNIVLFFTKRYSEQPLIVKGAGAGADVTASGIFADIMRVGNLN</sequence>
<evidence type="ECO:0000256" key="24">
    <source>
        <dbReference type="ARBA" id="ARBA00048561"/>
    </source>
</evidence>
<comment type="function">
    <text evidence="23">Bifunctional aspartate kinase and homoserine dehydrogenase that catalyzes the first and the third steps toward the synthesis of lysine, methionine and threonine from aspartate.</text>
</comment>
<dbReference type="PROSITE" id="PS51671">
    <property type="entry name" value="ACT"/>
    <property type="match status" value="1"/>
</dbReference>
<evidence type="ECO:0000256" key="4">
    <source>
        <dbReference type="ARBA" id="ARBA00005062"/>
    </source>
</evidence>
<keyword evidence="17" id="KW-0560">Oxidoreductase</keyword>
<dbReference type="InterPro" id="IPR019811">
    <property type="entry name" value="HDH_CS"/>
</dbReference>
<comment type="caution">
    <text evidence="27">The sequence shown here is derived from an EMBL/GenBank/DDBJ whole genome shotgun (WGS) entry which is preliminary data.</text>
</comment>
<dbReference type="Gene3D" id="3.30.2130.10">
    <property type="entry name" value="VC0802-like"/>
    <property type="match status" value="1"/>
</dbReference>
<dbReference type="NCBIfam" id="NF006959">
    <property type="entry name" value="PRK09436.1"/>
    <property type="match status" value="1"/>
</dbReference>
<dbReference type="CDD" id="cd04243">
    <property type="entry name" value="AAK_AK-HSDH-like"/>
    <property type="match status" value="1"/>
</dbReference>
<comment type="subunit">
    <text evidence="8">Homotetramer.</text>
</comment>
<dbReference type="PROSITE" id="PS00324">
    <property type="entry name" value="ASPARTOKINASE"/>
    <property type="match status" value="1"/>
</dbReference>
<feature type="domain" description="ACT" evidence="26">
    <location>
        <begin position="402"/>
        <end position="480"/>
    </location>
</feature>
<evidence type="ECO:0000313" key="27">
    <source>
        <dbReference type="EMBL" id="GFR89797.1"/>
    </source>
</evidence>
<evidence type="ECO:0000256" key="13">
    <source>
        <dbReference type="ARBA" id="ARBA00022741"/>
    </source>
</evidence>
<dbReference type="GO" id="GO:0004412">
    <property type="term" value="F:homoserine dehydrogenase activity"/>
    <property type="evidence" value="ECO:0007669"/>
    <property type="project" value="UniProtKB-EC"/>
</dbReference>
<dbReference type="FunFam" id="3.30.2130.10:FF:000001">
    <property type="entry name" value="Bifunctional aspartokinase/homoserine dehydrogenase"/>
    <property type="match status" value="1"/>
</dbReference>
<keyword evidence="16" id="KW-0521">NADP</keyword>
<gene>
    <name evidence="27" type="ORF">ElyMa_002551600</name>
</gene>
<evidence type="ECO:0000256" key="2">
    <source>
        <dbReference type="ARBA" id="ARBA00004986"/>
    </source>
</evidence>
<evidence type="ECO:0000256" key="10">
    <source>
        <dbReference type="ARBA" id="ARBA00022679"/>
    </source>
</evidence>
<dbReference type="InterPro" id="IPR001048">
    <property type="entry name" value="Asp/Glu/Uridylate_kinase"/>
</dbReference>
<dbReference type="InterPro" id="IPR018042">
    <property type="entry name" value="Aspartate_kinase_CS"/>
</dbReference>
<dbReference type="Pfam" id="PF03447">
    <property type="entry name" value="NAD_binding_3"/>
    <property type="match status" value="1"/>
</dbReference>
<dbReference type="PIRSF" id="PIRSF000727">
    <property type="entry name" value="ThrA"/>
    <property type="match status" value="1"/>
</dbReference>
<evidence type="ECO:0000256" key="25">
    <source>
        <dbReference type="ARBA" id="ARBA00048841"/>
    </source>
</evidence>
<keyword evidence="10" id="KW-0808">Transferase</keyword>
<dbReference type="SUPFAM" id="SSF55021">
    <property type="entry name" value="ACT-like"/>
    <property type="match status" value="2"/>
</dbReference>
<evidence type="ECO:0000256" key="7">
    <source>
        <dbReference type="ARBA" id="ARBA00010046"/>
    </source>
</evidence>
<dbReference type="GO" id="GO:0004072">
    <property type="term" value="F:aspartate kinase activity"/>
    <property type="evidence" value="ECO:0007669"/>
    <property type="project" value="UniProtKB-EC"/>
</dbReference>
<comment type="catalytic activity">
    <reaction evidence="24">
        <text>L-aspartate + ATP = 4-phospho-L-aspartate + ADP</text>
        <dbReference type="Rhea" id="RHEA:23776"/>
        <dbReference type="ChEBI" id="CHEBI:29991"/>
        <dbReference type="ChEBI" id="CHEBI:30616"/>
        <dbReference type="ChEBI" id="CHEBI:57535"/>
        <dbReference type="ChEBI" id="CHEBI:456216"/>
        <dbReference type="EC" id="2.7.2.4"/>
    </reaction>
    <physiologicalReaction direction="left-to-right" evidence="24">
        <dbReference type="Rhea" id="RHEA:23777"/>
    </physiologicalReaction>
</comment>
<dbReference type="SUPFAM" id="SSF51735">
    <property type="entry name" value="NAD(P)-binding Rossmann-fold domains"/>
    <property type="match status" value="1"/>
</dbReference>
<dbReference type="InterPro" id="IPR005106">
    <property type="entry name" value="Asp/hSer_DH_NAD-bd"/>
</dbReference>
<keyword evidence="9" id="KW-0028">Amino-acid biosynthesis</keyword>
<dbReference type="PANTHER" id="PTHR43070">
    <property type="match status" value="1"/>
</dbReference>
<dbReference type="GO" id="GO:0005524">
    <property type="term" value="F:ATP binding"/>
    <property type="evidence" value="ECO:0007669"/>
    <property type="project" value="UniProtKB-KW"/>
</dbReference>
<dbReference type="InterPro" id="IPR002912">
    <property type="entry name" value="ACT_dom"/>
</dbReference>
<dbReference type="InterPro" id="IPR036291">
    <property type="entry name" value="NAD(P)-bd_dom_sf"/>
</dbReference>
<evidence type="ECO:0000256" key="15">
    <source>
        <dbReference type="ARBA" id="ARBA00022840"/>
    </source>
</evidence>
<accession>A0AAV4GVS0</accession>
<keyword evidence="20" id="KW-0457">Lysine biosynthesis</keyword>